<dbReference type="Proteomes" id="UP000250043">
    <property type="component" value="Unassembled WGS sequence"/>
</dbReference>
<feature type="compositionally biased region" description="Basic and acidic residues" evidence="1">
    <location>
        <begin position="142"/>
        <end position="151"/>
    </location>
</feature>
<keyword evidence="3" id="KW-1185">Reference proteome</keyword>
<feature type="region of interest" description="Disordered" evidence="1">
    <location>
        <begin position="1"/>
        <end position="117"/>
    </location>
</feature>
<dbReference type="GO" id="GO:0010972">
    <property type="term" value="P:negative regulation of G2/M transition of mitotic cell cycle"/>
    <property type="evidence" value="ECO:0007669"/>
    <property type="project" value="TreeGrafter"/>
</dbReference>
<organism evidence="2 3">
    <name type="scientific">Obba rivulosa</name>
    <dbReference type="NCBI Taxonomy" id="1052685"/>
    <lineage>
        <taxon>Eukaryota</taxon>
        <taxon>Fungi</taxon>
        <taxon>Dikarya</taxon>
        <taxon>Basidiomycota</taxon>
        <taxon>Agaricomycotina</taxon>
        <taxon>Agaricomycetes</taxon>
        <taxon>Polyporales</taxon>
        <taxon>Gelatoporiaceae</taxon>
        <taxon>Obba</taxon>
    </lineage>
</organism>
<dbReference type="AlphaFoldDB" id="A0A8E2AJV0"/>
<feature type="compositionally biased region" description="Polar residues" evidence="1">
    <location>
        <begin position="30"/>
        <end position="44"/>
    </location>
</feature>
<accession>A0A8E2AJV0</accession>
<evidence type="ECO:0000313" key="2">
    <source>
        <dbReference type="EMBL" id="OCH84694.1"/>
    </source>
</evidence>
<feature type="compositionally biased region" description="Low complexity" evidence="1">
    <location>
        <begin position="316"/>
        <end position="327"/>
    </location>
</feature>
<feature type="region of interest" description="Disordered" evidence="1">
    <location>
        <begin position="489"/>
        <end position="532"/>
    </location>
</feature>
<dbReference type="InterPro" id="IPR011990">
    <property type="entry name" value="TPR-like_helical_dom_sf"/>
</dbReference>
<feature type="compositionally biased region" description="Low complexity" evidence="1">
    <location>
        <begin position="276"/>
        <end position="287"/>
    </location>
</feature>
<reference evidence="2 3" key="1">
    <citation type="submission" date="2016-07" db="EMBL/GenBank/DDBJ databases">
        <title>Draft genome of the white-rot fungus Obba rivulosa 3A-2.</title>
        <authorList>
            <consortium name="DOE Joint Genome Institute"/>
            <person name="Miettinen O."/>
            <person name="Riley R."/>
            <person name="Acob R."/>
            <person name="Barry K."/>
            <person name="Cullen D."/>
            <person name="De Vries R."/>
            <person name="Hainaut M."/>
            <person name="Hatakka A."/>
            <person name="Henrissat B."/>
            <person name="Hilden K."/>
            <person name="Kuo R."/>
            <person name="Labutti K."/>
            <person name="Lipzen A."/>
            <person name="Makela M.R."/>
            <person name="Sandor L."/>
            <person name="Spatafora J.W."/>
            <person name="Grigoriev I.V."/>
            <person name="Hibbett D.S."/>
        </authorList>
    </citation>
    <scope>NUCLEOTIDE SEQUENCE [LARGE SCALE GENOMIC DNA]</scope>
    <source>
        <strain evidence="2 3">3A-2</strain>
    </source>
</reference>
<name>A0A8E2AJV0_9APHY</name>
<feature type="region of interest" description="Disordered" evidence="1">
    <location>
        <begin position="138"/>
        <end position="169"/>
    </location>
</feature>
<protein>
    <recommendedName>
        <fullName evidence="4">HCP-like protein</fullName>
    </recommendedName>
</protein>
<dbReference type="Gene3D" id="1.25.40.10">
    <property type="entry name" value="Tetratricopeptide repeat domain"/>
    <property type="match status" value="1"/>
</dbReference>
<dbReference type="SMART" id="SM00671">
    <property type="entry name" value="SEL1"/>
    <property type="match status" value="3"/>
</dbReference>
<dbReference type="PANTHER" id="PTHR43628:SF1">
    <property type="entry name" value="CHITIN SYNTHASE REGULATORY FACTOR 2-RELATED"/>
    <property type="match status" value="1"/>
</dbReference>
<feature type="compositionally biased region" description="Low complexity" evidence="1">
    <location>
        <begin position="342"/>
        <end position="358"/>
    </location>
</feature>
<proteinExistence type="predicted"/>
<feature type="compositionally biased region" description="Polar residues" evidence="1">
    <location>
        <begin position="56"/>
        <end position="83"/>
    </location>
</feature>
<feature type="compositionally biased region" description="Basic and acidic residues" evidence="1">
    <location>
        <begin position="85"/>
        <end position="101"/>
    </location>
</feature>
<evidence type="ECO:0000256" key="1">
    <source>
        <dbReference type="SAM" id="MobiDB-lite"/>
    </source>
</evidence>
<dbReference type="InterPro" id="IPR052945">
    <property type="entry name" value="Mitotic_Regulator"/>
</dbReference>
<dbReference type="PANTHER" id="PTHR43628">
    <property type="entry name" value="ACTIVATOR OF C KINASE PROTEIN 1-RELATED"/>
    <property type="match status" value="1"/>
</dbReference>
<dbReference type="SUPFAM" id="SSF81901">
    <property type="entry name" value="HCP-like"/>
    <property type="match status" value="1"/>
</dbReference>
<sequence>MAEFSSLEQASPLETLVRRASSHRARNPAANLTTPPRPDGSQQAAHPPPSPLLHTQFRSSTTTVNTSFQDYDTSLGDVQSTFSWLDRDRGPQARRESHDEGESFFAQGLRAGRGQSVDVDSQYSYDIDDIAAEYRTSTETFRPGDHSRRESAAIPTVVVSPGDPGDAGVDLEDAFAAAEEAVAVSDVPPQGRMPSRVPVRAGVEMNFSRPRPGVLPLDLDGDERRQHAFAQQQRHPYSATSSAPSYDGGERSGVPPVDLDGDERTRQEFVQQQQHPYSAASSTPSYYGEEKPSVSPFDLDADERTRQAFAQQQRHSYSAVSAVSSYSGEGTPFTPSAYAELGPSSAGSQPSSSAGRGPDPSAAMSPPPRLTPGMAIPPAMMPTTKRPEPRLAPGTFIPPSPFGVQRSNTHLTAGTVVPPGPLPSGIRTAPAVQSFADAPSGPLPLPPESAPPTQPDLAPPQSLIPPPLASPVSLYSNYSFYQLPASPNGSTSMLSPRAVPSPRVPSPSAASPVGLSSRPPTPAGGVNQNPTTPQEWLQLGIQHHEANRLVESAKCFERSATLDGGCGVGMLMWGLTQRHGWGCAKSEKTGFKWLRRAAEVAVGDLEHARTGENTALIRSELVLAIYEVGQSFFRGWGVEKDKKMAVSYFRVAARLGDPDAQQELAFCLANGKGCKKDKKEAAKWYRAAVAQGASEIGLAWIYKEKYQ</sequence>
<evidence type="ECO:0008006" key="4">
    <source>
        <dbReference type="Google" id="ProtNLM"/>
    </source>
</evidence>
<feature type="compositionally biased region" description="Pro residues" evidence="1">
    <location>
        <begin position="441"/>
        <end position="465"/>
    </location>
</feature>
<dbReference type="Pfam" id="PF08238">
    <property type="entry name" value="Sel1"/>
    <property type="match status" value="3"/>
</dbReference>
<dbReference type="InterPro" id="IPR006597">
    <property type="entry name" value="Sel1-like"/>
</dbReference>
<dbReference type="EMBL" id="KV722645">
    <property type="protein sequence ID" value="OCH84694.1"/>
    <property type="molecule type" value="Genomic_DNA"/>
</dbReference>
<evidence type="ECO:0000313" key="3">
    <source>
        <dbReference type="Proteomes" id="UP000250043"/>
    </source>
</evidence>
<gene>
    <name evidence="2" type="ORF">OBBRIDRAFT_798871</name>
</gene>
<feature type="compositionally biased region" description="Low complexity" evidence="1">
    <location>
        <begin position="495"/>
        <end position="513"/>
    </location>
</feature>
<dbReference type="OrthoDB" id="2148946at2759"/>
<feature type="region of interest" description="Disordered" evidence="1">
    <location>
        <begin position="202"/>
        <end position="465"/>
    </location>
</feature>
<dbReference type="GO" id="GO:0032153">
    <property type="term" value="C:cell division site"/>
    <property type="evidence" value="ECO:0007669"/>
    <property type="project" value="TreeGrafter"/>
</dbReference>